<proteinExistence type="predicted"/>
<dbReference type="AntiFam" id="ANF00269">
    <property type="entry name" value="Translation of CRISPR region"/>
</dbReference>
<accession>A0AAX3LJQ4</accession>
<evidence type="ECO:0000313" key="2">
    <source>
        <dbReference type="Proteomes" id="UP001210770"/>
    </source>
</evidence>
<gene>
    <name evidence="1" type="ORF">PL336_08530</name>
</gene>
<evidence type="ECO:0000313" key="1">
    <source>
        <dbReference type="EMBL" id="WCE68864.1"/>
    </source>
</evidence>
<dbReference type="RefSeq" id="WP_271687162.1">
    <property type="nucleotide sequence ID" value="NZ_CP116423.1"/>
</dbReference>
<reference evidence="1" key="1">
    <citation type="submission" date="2023-01" db="EMBL/GenBank/DDBJ databases">
        <title>Comparative genomic analysis of cold water coral derived Sulfitobacter faviae: insights into their metabolism and habitat adaptation.</title>
        <authorList>
            <person name="Guo Y."/>
            <person name="Lin S."/>
            <person name="Huang Z."/>
            <person name="Tang K."/>
            <person name="Wang X."/>
        </authorList>
    </citation>
    <scope>NUCLEOTIDE SEQUENCE</scope>
    <source>
        <strain evidence="1">SCSIO W_1865</strain>
    </source>
</reference>
<dbReference type="EMBL" id="CP116423">
    <property type="protein sequence ID" value="WCE68864.1"/>
    <property type="molecule type" value="Genomic_DNA"/>
</dbReference>
<protein>
    <submittedName>
        <fullName evidence="1">Uncharacterized protein</fullName>
    </submittedName>
</protein>
<dbReference type="AlphaFoldDB" id="A0AAX3LJQ4"/>
<organism evidence="1 2">
    <name type="scientific">Sulfitobacter faviae</name>
    <dbReference type="NCBI Taxonomy" id="1775881"/>
    <lineage>
        <taxon>Bacteria</taxon>
        <taxon>Pseudomonadati</taxon>
        <taxon>Pseudomonadota</taxon>
        <taxon>Alphaproteobacteria</taxon>
        <taxon>Rhodobacterales</taxon>
        <taxon>Roseobacteraceae</taxon>
        <taxon>Sulfitobacter</taxon>
    </lineage>
</organism>
<dbReference type="Proteomes" id="UP001210770">
    <property type="component" value="Chromosome"/>
</dbReference>
<name>A0AAX3LJQ4_9RHOB</name>
<sequence>MTAIFARDFAPVSAPQTEDNPMALGAGVGLFTTGLTRGGGDMLLGEGVEIFTTGLQQDGSSITQGGGVGLFTTGLAPAEVLPFSG</sequence>